<dbReference type="CDD" id="cd02603">
    <property type="entry name" value="HAD_sEH-N_like"/>
    <property type="match status" value="1"/>
</dbReference>
<dbReference type="GO" id="GO:0016787">
    <property type="term" value="F:hydrolase activity"/>
    <property type="evidence" value="ECO:0007669"/>
    <property type="project" value="UniProtKB-KW"/>
</dbReference>
<accession>A0A1H4ASB1</accession>
<dbReference type="Gene3D" id="3.40.50.1000">
    <property type="entry name" value="HAD superfamily/HAD-like"/>
    <property type="match status" value="1"/>
</dbReference>
<evidence type="ECO:0000313" key="2">
    <source>
        <dbReference type="Proteomes" id="UP000182257"/>
    </source>
</evidence>
<sequence>MGNIMIRNIAFDLGGVVVALSYEQAVKRFEEIGLRDARKHLDAFCQKGIFGDLEKGMISPEEFRSELSLLVGRELSHDECKFAWHGYVESVPQKNLQMLLRLRKLGYKVCLLSNTNPYMMQWAKSNEFDGNGHSIEHYFDHLYLSYECKQMKPSAEIFRMMLDGQQSSAEETLFIDDGQKNIEAAKALGIQTLFPENNEDWTEPLERLLGIDK</sequence>
<dbReference type="InterPro" id="IPR023198">
    <property type="entry name" value="PGP-like_dom2"/>
</dbReference>
<name>A0A1H4ASB1_XYLRU</name>
<dbReference type="Pfam" id="PF00702">
    <property type="entry name" value="Hydrolase"/>
    <property type="match status" value="1"/>
</dbReference>
<dbReference type="NCBIfam" id="TIGR01509">
    <property type="entry name" value="HAD-SF-IA-v3"/>
    <property type="match status" value="1"/>
</dbReference>
<dbReference type="SFLD" id="SFLDS00003">
    <property type="entry name" value="Haloacid_Dehalogenase"/>
    <property type="match status" value="1"/>
</dbReference>
<dbReference type="EMBL" id="FNRF01000002">
    <property type="protein sequence ID" value="SEA38779.1"/>
    <property type="molecule type" value="Genomic_DNA"/>
</dbReference>
<proteinExistence type="predicted"/>
<evidence type="ECO:0000313" key="1">
    <source>
        <dbReference type="EMBL" id="SEA38779.1"/>
    </source>
</evidence>
<dbReference type="InterPro" id="IPR036412">
    <property type="entry name" value="HAD-like_sf"/>
</dbReference>
<dbReference type="InterPro" id="IPR023214">
    <property type="entry name" value="HAD_sf"/>
</dbReference>
<dbReference type="SUPFAM" id="SSF56784">
    <property type="entry name" value="HAD-like"/>
    <property type="match status" value="1"/>
</dbReference>
<dbReference type="PRINTS" id="PR00413">
    <property type="entry name" value="HADHALOGNASE"/>
</dbReference>
<organism evidence="1 2">
    <name type="scientific">Xylanibacter ruminicola</name>
    <name type="common">Prevotella ruminicola</name>
    <dbReference type="NCBI Taxonomy" id="839"/>
    <lineage>
        <taxon>Bacteria</taxon>
        <taxon>Pseudomonadati</taxon>
        <taxon>Bacteroidota</taxon>
        <taxon>Bacteroidia</taxon>
        <taxon>Bacteroidales</taxon>
        <taxon>Prevotellaceae</taxon>
        <taxon>Xylanibacter</taxon>
    </lineage>
</organism>
<dbReference type="AlphaFoldDB" id="A0A1H4ASB1"/>
<dbReference type="Gene3D" id="1.10.150.240">
    <property type="entry name" value="Putative phosphatase, domain 2"/>
    <property type="match status" value="1"/>
</dbReference>
<dbReference type="SFLD" id="SFLDG01129">
    <property type="entry name" value="C1.5:_HAD__Beta-PGM__Phosphata"/>
    <property type="match status" value="1"/>
</dbReference>
<keyword evidence="1" id="KW-0378">Hydrolase</keyword>
<reference evidence="1 2" key="1">
    <citation type="submission" date="2016-10" db="EMBL/GenBank/DDBJ databases">
        <authorList>
            <person name="de Groot N.N."/>
        </authorList>
    </citation>
    <scope>NUCLEOTIDE SEQUENCE [LARGE SCALE GENOMIC DNA]</scope>
    <source>
        <strain evidence="1 2">D31d</strain>
    </source>
</reference>
<gene>
    <name evidence="1" type="ORF">SAMN05216462_1343</name>
</gene>
<dbReference type="InterPro" id="IPR006439">
    <property type="entry name" value="HAD-SF_hydro_IA"/>
</dbReference>
<dbReference type="PANTHER" id="PTHR43611">
    <property type="entry name" value="ALPHA-D-GLUCOSE 1-PHOSPHATE PHOSPHATASE"/>
    <property type="match status" value="1"/>
</dbReference>
<protein>
    <submittedName>
        <fullName evidence="1">Putative hydrolase of the HAD superfamily</fullName>
    </submittedName>
</protein>
<dbReference type="Proteomes" id="UP000182257">
    <property type="component" value="Unassembled WGS sequence"/>
</dbReference>
<dbReference type="PANTHER" id="PTHR43611:SF3">
    <property type="entry name" value="FLAVIN MONONUCLEOTIDE HYDROLASE 1, CHLOROPLATIC"/>
    <property type="match status" value="1"/>
</dbReference>